<dbReference type="AlphaFoldDB" id="A0A8D6ZUJ9"/>
<accession>A0A8D6ZUJ9</accession>
<sequence length="50" mass="5703">MYHKCTCSFGEAPPFTFSLNLDVGHKYVVFLRSPRSCPEPFPCTAWLPSH</sequence>
<feature type="non-terminal residue" evidence="1">
    <location>
        <position position="50"/>
    </location>
</feature>
<name>A0A8D6ZUJ9_MUSAM</name>
<evidence type="ECO:0000313" key="1">
    <source>
        <dbReference type="EMBL" id="CAG1836702.1"/>
    </source>
</evidence>
<organism evidence="1">
    <name type="scientific">Musa acuminata subsp. malaccensis</name>
    <name type="common">Wild banana</name>
    <name type="synonym">Musa malaccensis</name>
    <dbReference type="NCBI Taxonomy" id="214687"/>
    <lineage>
        <taxon>Eukaryota</taxon>
        <taxon>Viridiplantae</taxon>
        <taxon>Streptophyta</taxon>
        <taxon>Embryophyta</taxon>
        <taxon>Tracheophyta</taxon>
        <taxon>Spermatophyta</taxon>
        <taxon>Magnoliopsida</taxon>
        <taxon>Liliopsida</taxon>
        <taxon>Zingiberales</taxon>
        <taxon>Musaceae</taxon>
        <taxon>Musa</taxon>
    </lineage>
</organism>
<proteinExistence type="predicted"/>
<reference evidence="1" key="1">
    <citation type="submission" date="2021-03" db="EMBL/GenBank/DDBJ databases">
        <authorList>
            <consortium name="Genoscope - CEA"/>
            <person name="William W."/>
        </authorList>
    </citation>
    <scope>NUCLEOTIDE SEQUENCE</scope>
    <source>
        <strain evidence="1">Doubled-haploid Pahang</strain>
    </source>
</reference>
<dbReference type="EMBL" id="HG996474">
    <property type="protein sequence ID" value="CAG1836702.1"/>
    <property type="molecule type" value="Genomic_DNA"/>
</dbReference>
<gene>
    <name evidence="1" type="ORF">GSMUA_246710.1</name>
</gene>
<protein>
    <submittedName>
        <fullName evidence="1">(wild Malaysian banana) hypothetical protein</fullName>
    </submittedName>
</protein>